<dbReference type="InterPro" id="IPR013766">
    <property type="entry name" value="Thioredoxin_domain"/>
</dbReference>
<gene>
    <name evidence="10" type="ORF">GSOID_T00026106001</name>
</gene>
<reference evidence="10" key="1">
    <citation type="journal article" date="2010" name="Science">
        <title>Plasticity of animal genome architecture unmasked by rapid evolution of a pelagic tunicate.</title>
        <authorList>
            <person name="Denoeud F."/>
            <person name="Henriet S."/>
            <person name="Mungpakdee S."/>
            <person name="Aury J.M."/>
            <person name="Da Silva C."/>
            <person name="Brinkmann H."/>
            <person name="Mikhaleva J."/>
            <person name="Olsen L.C."/>
            <person name="Jubin C."/>
            <person name="Canestro C."/>
            <person name="Bouquet J.M."/>
            <person name="Danks G."/>
            <person name="Poulain J."/>
            <person name="Campsteijn C."/>
            <person name="Adamski M."/>
            <person name="Cross I."/>
            <person name="Yadetie F."/>
            <person name="Muffato M."/>
            <person name="Louis A."/>
            <person name="Butcher S."/>
            <person name="Tsagkogeorga G."/>
            <person name="Konrad A."/>
            <person name="Singh S."/>
            <person name="Jensen M.F."/>
            <person name="Cong E.H."/>
            <person name="Eikeseth-Otteraa H."/>
            <person name="Noel B."/>
            <person name="Anthouard V."/>
            <person name="Porcel B.M."/>
            <person name="Kachouri-Lafond R."/>
            <person name="Nishino A."/>
            <person name="Ugolini M."/>
            <person name="Chourrout P."/>
            <person name="Nishida H."/>
            <person name="Aasland R."/>
            <person name="Huzurbazar S."/>
            <person name="Westhof E."/>
            <person name="Delsuc F."/>
            <person name="Lehrach H."/>
            <person name="Reinhardt R."/>
            <person name="Weissenbach J."/>
            <person name="Roy S.W."/>
            <person name="Artiguenave F."/>
            <person name="Postlethwait J.H."/>
            <person name="Manak J.R."/>
            <person name="Thompson E.M."/>
            <person name="Jaillon O."/>
            <person name="Du Pasquier L."/>
            <person name="Boudinot P."/>
            <person name="Liberles D.A."/>
            <person name="Volff J.N."/>
            <person name="Philippe H."/>
            <person name="Lenhard B."/>
            <person name="Roest Crollius H."/>
            <person name="Wincker P."/>
            <person name="Chourrout D."/>
        </authorList>
    </citation>
    <scope>NUCLEOTIDE SEQUENCE [LARGE SCALE GENOMIC DNA]</scope>
</reference>
<feature type="non-terminal residue" evidence="10">
    <location>
        <position position="1"/>
    </location>
</feature>
<dbReference type="PROSITE" id="PS51352">
    <property type="entry name" value="THIOREDOXIN_2"/>
    <property type="match status" value="1"/>
</dbReference>
<evidence type="ECO:0000256" key="4">
    <source>
        <dbReference type="ARBA" id="ARBA00012723"/>
    </source>
</evidence>
<evidence type="ECO:0000256" key="5">
    <source>
        <dbReference type="ARBA" id="ARBA00022313"/>
    </source>
</evidence>
<evidence type="ECO:0000256" key="7">
    <source>
        <dbReference type="ARBA" id="ARBA00023235"/>
    </source>
</evidence>
<dbReference type="EMBL" id="FN657141">
    <property type="protein sequence ID" value="CBY42418.1"/>
    <property type="molecule type" value="Genomic_DNA"/>
</dbReference>
<comment type="similarity">
    <text evidence="3">Belongs to the protein disulfide isomerase family.</text>
</comment>
<evidence type="ECO:0000259" key="9">
    <source>
        <dbReference type="PROSITE" id="PS51352"/>
    </source>
</evidence>
<dbReference type="EC" id="5.3.4.1" evidence="4"/>
<evidence type="ECO:0000313" key="10">
    <source>
        <dbReference type="EMBL" id="CBY42418.1"/>
    </source>
</evidence>
<dbReference type="GO" id="GO:0003756">
    <property type="term" value="F:protein disulfide isomerase activity"/>
    <property type="evidence" value="ECO:0007669"/>
    <property type="project" value="UniProtKB-EC"/>
</dbReference>
<dbReference type="Gene3D" id="3.40.30.10">
    <property type="entry name" value="Glutaredoxin"/>
    <property type="match status" value="2"/>
</dbReference>
<evidence type="ECO:0000256" key="3">
    <source>
        <dbReference type="ARBA" id="ARBA00006347"/>
    </source>
</evidence>
<dbReference type="InterPro" id="IPR036249">
    <property type="entry name" value="Thioredoxin-like_sf"/>
</dbReference>
<dbReference type="GO" id="GO:0006457">
    <property type="term" value="P:protein folding"/>
    <property type="evidence" value="ECO:0007669"/>
    <property type="project" value="TreeGrafter"/>
</dbReference>
<evidence type="ECO:0000256" key="2">
    <source>
        <dbReference type="ARBA" id="ARBA00004319"/>
    </source>
</evidence>
<comment type="subcellular location">
    <subcellularLocation>
        <location evidence="2">Endoplasmic reticulum lumen</location>
    </subcellularLocation>
</comment>
<proteinExistence type="inferred from homology"/>
<dbReference type="AlphaFoldDB" id="E4Z3Z0"/>
<keyword evidence="8" id="KW-0676">Redox-active center</keyword>
<sequence>LFFNLSLHFCEANEQNNWNRDGVDKIAFLESELELRNFLARSQKALVSFCAPWSKICKQFYQQMKLSAELVFYDRPRQVENFFVQEFIENYRFAHIKEIKFAVELFGENVTWNNVIFHRSNWETSRFEKSYDKFEENELTIGKFRKWIEAEHETNFCPHVTLKNFKNIEPNRILILHSEDHDKSPQNVKYWRNRVVKFAKEKTDTLMYKYNFCMGQRRHFQSLVFNELGGNAGVASENPKVILWDKNWRSFVMEEALDSEFLNLSQFLKNFEAGNLRPFIKSETPPPEAEKAGDHVKVAVGATFNKIVLDTQKDTLVAIVAQDCGYCQALFPTLKKLARSLEEEESVEIVTIDGKFNHPPRAYEYKGFPTIYFAKKFQKNEPIPYKGQRTEEALLEFIKEHSSKKAIKIDGVPEKGTLSYCFIKKLRSEAKLKKTVK</sequence>
<evidence type="ECO:0000256" key="1">
    <source>
        <dbReference type="ARBA" id="ARBA00001182"/>
    </source>
</evidence>
<dbReference type="Pfam" id="PF00085">
    <property type="entry name" value="Thioredoxin"/>
    <property type="match status" value="1"/>
</dbReference>
<dbReference type="PANTHER" id="PTHR18929">
    <property type="entry name" value="PROTEIN DISULFIDE ISOMERASE"/>
    <property type="match status" value="1"/>
</dbReference>
<accession>E4Z3Z0</accession>
<evidence type="ECO:0000256" key="6">
    <source>
        <dbReference type="ARBA" id="ARBA00022824"/>
    </source>
</evidence>
<dbReference type="PANTHER" id="PTHR18929:SF132">
    <property type="entry name" value="PROTEIN DISULFIDE-ISOMERASE A3"/>
    <property type="match status" value="1"/>
</dbReference>
<feature type="domain" description="Thioredoxin" evidence="9">
    <location>
        <begin position="278"/>
        <end position="403"/>
    </location>
</feature>
<dbReference type="GO" id="GO:0034976">
    <property type="term" value="P:response to endoplasmic reticulum stress"/>
    <property type="evidence" value="ECO:0007669"/>
    <property type="project" value="TreeGrafter"/>
</dbReference>
<comment type="catalytic activity">
    <reaction evidence="1">
        <text>Catalyzes the rearrangement of -S-S- bonds in proteins.</text>
        <dbReference type="EC" id="5.3.4.1"/>
    </reaction>
</comment>
<protein>
    <recommendedName>
        <fullName evidence="5">Protein disulfide-isomerase A3</fullName>
        <ecNumber evidence="4">5.3.4.1</ecNumber>
    </recommendedName>
</protein>
<keyword evidence="7" id="KW-0413">Isomerase</keyword>
<evidence type="ECO:0000256" key="8">
    <source>
        <dbReference type="ARBA" id="ARBA00023284"/>
    </source>
</evidence>
<name>E4Z3Z0_OIKDI</name>
<keyword evidence="6" id="KW-0256">Endoplasmic reticulum</keyword>
<dbReference type="SUPFAM" id="SSF52833">
    <property type="entry name" value="Thioredoxin-like"/>
    <property type="match status" value="1"/>
</dbReference>
<organism evidence="10">
    <name type="scientific">Oikopleura dioica</name>
    <name type="common">Tunicate</name>
    <dbReference type="NCBI Taxonomy" id="34765"/>
    <lineage>
        <taxon>Eukaryota</taxon>
        <taxon>Metazoa</taxon>
        <taxon>Chordata</taxon>
        <taxon>Tunicata</taxon>
        <taxon>Appendicularia</taxon>
        <taxon>Copelata</taxon>
        <taxon>Oikopleuridae</taxon>
        <taxon>Oikopleura</taxon>
    </lineage>
</organism>
<dbReference type="GO" id="GO:0005788">
    <property type="term" value="C:endoplasmic reticulum lumen"/>
    <property type="evidence" value="ECO:0007669"/>
    <property type="project" value="UniProtKB-SubCell"/>
</dbReference>
<dbReference type="Proteomes" id="UP000011014">
    <property type="component" value="Unassembled WGS sequence"/>
</dbReference>